<reference evidence="2 3" key="1">
    <citation type="journal article" date="2019" name="Int. J. Syst. Evol. Microbiol.">
        <title>The Global Catalogue of Microorganisms (GCM) 10K type strain sequencing project: providing services to taxonomists for standard genome sequencing and annotation.</title>
        <authorList>
            <consortium name="The Broad Institute Genomics Platform"/>
            <consortium name="The Broad Institute Genome Sequencing Center for Infectious Disease"/>
            <person name="Wu L."/>
            <person name="Ma J."/>
        </authorList>
    </citation>
    <scope>NUCLEOTIDE SEQUENCE [LARGE SCALE GENOMIC DNA]</scope>
    <source>
        <strain evidence="2 3">JCM 7356</strain>
    </source>
</reference>
<comment type="caution">
    <text evidence="2">The sequence shown here is derived from an EMBL/GenBank/DDBJ whole genome shotgun (WGS) entry which is preliminary data.</text>
</comment>
<keyword evidence="3" id="KW-1185">Reference proteome</keyword>
<protein>
    <submittedName>
        <fullName evidence="2">Uncharacterized protein</fullName>
    </submittedName>
</protein>
<feature type="region of interest" description="Disordered" evidence="1">
    <location>
        <begin position="1"/>
        <end position="49"/>
    </location>
</feature>
<feature type="compositionally biased region" description="Basic and acidic residues" evidence="1">
    <location>
        <begin position="1"/>
        <end position="12"/>
    </location>
</feature>
<dbReference type="EMBL" id="BAAATR010000039">
    <property type="protein sequence ID" value="GAA2269623.1"/>
    <property type="molecule type" value="Genomic_DNA"/>
</dbReference>
<evidence type="ECO:0000256" key="1">
    <source>
        <dbReference type="SAM" id="MobiDB-lite"/>
    </source>
</evidence>
<evidence type="ECO:0000313" key="3">
    <source>
        <dbReference type="Proteomes" id="UP001500305"/>
    </source>
</evidence>
<organism evidence="2 3">
    <name type="scientific">Kitasatospora cystarginea</name>
    <dbReference type="NCBI Taxonomy" id="58350"/>
    <lineage>
        <taxon>Bacteria</taxon>
        <taxon>Bacillati</taxon>
        <taxon>Actinomycetota</taxon>
        <taxon>Actinomycetes</taxon>
        <taxon>Kitasatosporales</taxon>
        <taxon>Streptomycetaceae</taxon>
        <taxon>Kitasatospora</taxon>
    </lineage>
</organism>
<proteinExistence type="predicted"/>
<evidence type="ECO:0000313" key="2">
    <source>
        <dbReference type="EMBL" id="GAA2269623.1"/>
    </source>
</evidence>
<sequence>MPERFDGIRYDGGEDLPVPDDRQRSARGAIGWRRTDARPVGTRSGKWAR</sequence>
<gene>
    <name evidence="2" type="ORF">GCM10010430_64130</name>
</gene>
<name>A0ABN3ETN4_9ACTN</name>
<accession>A0ABN3ETN4</accession>
<dbReference type="Proteomes" id="UP001500305">
    <property type="component" value="Unassembled WGS sequence"/>
</dbReference>